<reference evidence="2 3" key="1">
    <citation type="submission" date="2017-04" db="EMBL/GenBank/DDBJ databases">
        <title>A new member of the family Flavobacteriaceae isolated from ascidians.</title>
        <authorList>
            <person name="Chen L."/>
        </authorList>
    </citation>
    <scope>NUCLEOTIDE SEQUENCE [LARGE SCALE GENOMIC DNA]</scope>
    <source>
        <strain evidence="2 3">HQA918</strain>
    </source>
</reference>
<comment type="caution">
    <text evidence="2">The sequence shown here is derived from an EMBL/GenBank/DDBJ whole genome shotgun (WGS) entry which is preliminary data.</text>
</comment>
<name>A0A2A4G8P7_9FLAO</name>
<dbReference type="EMBL" id="NBWU01000004">
    <property type="protein sequence ID" value="PCE64125.1"/>
    <property type="molecule type" value="Genomic_DNA"/>
</dbReference>
<proteinExistence type="predicted"/>
<dbReference type="InterPro" id="IPR035940">
    <property type="entry name" value="CAP_sf"/>
</dbReference>
<feature type="domain" description="SCP" evidence="1">
    <location>
        <begin position="94"/>
        <end position="202"/>
    </location>
</feature>
<evidence type="ECO:0000259" key="1">
    <source>
        <dbReference type="Pfam" id="PF00188"/>
    </source>
</evidence>
<dbReference type="AlphaFoldDB" id="A0A2A4G8P7"/>
<dbReference type="Gene3D" id="3.40.33.10">
    <property type="entry name" value="CAP"/>
    <property type="match status" value="1"/>
</dbReference>
<dbReference type="SUPFAM" id="SSF55797">
    <property type="entry name" value="PR-1-like"/>
    <property type="match status" value="1"/>
</dbReference>
<organism evidence="2 3">
    <name type="scientific">Sediminicola luteus</name>
    <dbReference type="NCBI Taxonomy" id="319238"/>
    <lineage>
        <taxon>Bacteria</taxon>
        <taxon>Pseudomonadati</taxon>
        <taxon>Bacteroidota</taxon>
        <taxon>Flavobacteriia</taxon>
        <taxon>Flavobacteriales</taxon>
        <taxon>Flavobacteriaceae</taxon>
        <taxon>Sediminicola</taxon>
    </lineage>
</organism>
<evidence type="ECO:0000313" key="3">
    <source>
        <dbReference type="Proteomes" id="UP000219559"/>
    </source>
</evidence>
<dbReference type="Pfam" id="PF00188">
    <property type="entry name" value="CAP"/>
    <property type="match status" value="1"/>
</dbReference>
<sequence length="322" mass="35699">MRLLNTSYRFWLVLFIGVILLPLGCSKDDGPEGPLSDTEGVVDEDNPERIAAKQLYQSLYVTSTTQNADPSWSGNFDDCNAGQTADLTRHKILQRVSYYRNMVGLENTITENTQKSSIAQQTAYLMAANNRLDHNPGSDWKCYSEDGKTGAGNSLLTTAHNAEAVDAYIRDRGANNGPVGHRRWLLFPRLTEIGIGNTSQSNALWVLGNYGPVPDNAPEFIAWPPKGYVPSHLVFERWSFSVAQADFSEAQVKVTNARNQEFALTVEELVDGFGDPTIVFIPQDLETDITGDIPYTVTISNVQVNGETKEYSYTVTLFNVNE</sequence>
<dbReference type="OrthoDB" id="1766522at2"/>
<dbReference type="Proteomes" id="UP000219559">
    <property type="component" value="Unassembled WGS sequence"/>
</dbReference>
<accession>A0A2A4G8P7</accession>
<dbReference type="RefSeq" id="WP_097442901.1">
    <property type="nucleotide sequence ID" value="NZ_NBWU01000004.1"/>
</dbReference>
<evidence type="ECO:0000313" key="2">
    <source>
        <dbReference type="EMBL" id="PCE64125.1"/>
    </source>
</evidence>
<dbReference type="InterPro" id="IPR014044">
    <property type="entry name" value="CAP_dom"/>
</dbReference>
<protein>
    <recommendedName>
        <fullName evidence="1">SCP domain-containing protein</fullName>
    </recommendedName>
</protein>
<keyword evidence="3" id="KW-1185">Reference proteome</keyword>
<gene>
    <name evidence="2" type="ORF">B7P33_12910</name>
</gene>
<dbReference type="CDD" id="cd05379">
    <property type="entry name" value="CAP_bacterial"/>
    <property type="match status" value="1"/>
</dbReference>